<sequence length="418" mass="43970">MSGTGPVSGNRGGRSTVDAFGALDGRLTIGGVPVDRLTERVGATPYFAYDRSLITARVDLLRRTLPDRVELSYAVKANPMPAVVQHLAALVDSLDVASALEMRTALDTPVPADRVSFAGPGKTEAEITQAVAAGVTIEMESQTEAARVVRAGDRLALRPRVAVRVNPDFQVKGSGMRMGGGPQQFGVDAEQVPALLADLAAADVDVIGYHVFAGSQNLNAGIITEAQRRTVDLVLALAERAPWPVRYLNLGGGFGIPYFEKDVALDLPAVGAGLAQLVESRISTQLPQARVVVELGRYLVGEAGVYVTRVVDRKVSRGRTYLVVDGGLHHQLAASGNFGQVIRRNYPLAVATRVDGAAEETVTVVGCLCTPLDLLGDSVALPHADIGDLLVIFQAGAYGLTASPTAFLGHPEPAEVLV</sequence>
<dbReference type="Pfam" id="PF02784">
    <property type="entry name" value="Orn_Arg_deC_N"/>
    <property type="match status" value="1"/>
</dbReference>
<comment type="cofactor">
    <cofactor evidence="1 3">
        <name>pyridoxal 5'-phosphate</name>
        <dbReference type="ChEBI" id="CHEBI:597326"/>
    </cofactor>
</comment>
<evidence type="ECO:0000256" key="1">
    <source>
        <dbReference type="ARBA" id="ARBA00001933"/>
    </source>
</evidence>
<protein>
    <submittedName>
        <fullName evidence="5">Diaminopimelate decarboxylase</fullName>
    </submittedName>
</protein>
<dbReference type="InterPro" id="IPR022657">
    <property type="entry name" value="De-COase2_CS"/>
</dbReference>
<dbReference type="OrthoDB" id="9802241at2"/>
<dbReference type="GO" id="GO:0008836">
    <property type="term" value="F:diaminopimelate decarboxylase activity"/>
    <property type="evidence" value="ECO:0007669"/>
    <property type="project" value="TreeGrafter"/>
</dbReference>
<dbReference type="AlphaFoldDB" id="A0A3N4Z0E6"/>
<evidence type="ECO:0000313" key="5">
    <source>
        <dbReference type="EMBL" id="RPF26067.1"/>
    </source>
</evidence>
<dbReference type="InterPro" id="IPR002433">
    <property type="entry name" value="Orn_de-COase"/>
</dbReference>
<dbReference type="PRINTS" id="PR01182">
    <property type="entry name" value="ORNDCRBXLASE"/>
</dbReference>
<dbReference type="InterPro" id="IPR022644">
    <property type="entry name" value="De-COase2_N"/>
</dbReference>
<dbReference type="SUPFAM" id="SSF50621">
    <property type="entry name" value="Alanine racemase C-terminal domain-like"/>
    <property type="match status" value="1"/>
</dbReference>
<keyword evidence="6" id="KW-1185">Reference proteome</keyword>
<feature type="modified residue" description="N6-(pyridoxal phosphate)lysine" evidence="3">
    <location>
        <position position="76"/>
    </location>
</feature>
<dbReference type="PROSITE" id="PS00879">
    <property type="entry name" value="ODR_DC_2_2"/>
    <property type="match status" value="1"/>
</dbReference>
<keyword evidence="2 3" id="KW-0663">Pyridoxal phosphate</keyword>
<proteinExistence type="predicted"/>
<dbReference type="GO" id="GO:0006596">
    <property type="term" value="P:polyamine biosynthetic process"/>
    <property type="evidence" value="ECO:0007669"/>
    <property type="project" value="InterPro"/>
</dbReference>
<dbReference type="PRINTS" id="PR01179">
    <property type="entry name" value="ODADCRBXLASE"/>
</dbReference>
<dbReference type="InterPro" id="IPR029066">
    <property type="entry name" value="PLP-binding_barrel"/>
</dbReference>
<name>A0A3N4Z0E6_9MICO</name>
<evidence type="ECO:0000259" key="4">
    <source>
        <dbReference type="Pfam" id="PF02784"/>
    </source>
</evidence>
<feature type="active site" description="Proton donor" evidence="3">
    <location>
        <position position="369"/>
    </location>
</feature>
<feature type="domain" description="Orn/DAP/Arg decarboxylase 2 N-terminal" evidence="4">
    <location>
        <begin position="53"/>
        <end position="300"/>
    </location>
</feature>
<dbReference type="PANTHER" id="PTHR43727">
    <property type="entry name" value="DIAMINOPIMELATE DECARBOXYLASE"/>
    <property type="match status" value="1"/>
</dbReference>
<dbReference type="RefSeq" id="WP_123914299.1">
    <property type="nucleotide sequence ID" value="NZ_RKRA01000001.1"/>
</dbReference>
<gene>
    <name evidence="5" type="ORF">EDD32_0491</name>
</gene>
<dbReference type="Gene3D" id="2.40.37.10">
    <property type="entry name" value="Lyase, Ornithine Decarboxylase, Chain A, domain 1"/>
    <property type="match status" value="1"/>
</dbReference>
<evidence type="ECO:0000256" key="2">
    <source>
        <dbReference type="ARBA" id="ARBA00022898"/>
    </source>
</evidence>
<dbReference type="SUPFAM" id="SSF51419">
    <property type="entry name" value="PLP-binding barrel"/>
    <property type="match status" value="1"/>
</dbReference>
<dbReference type="NCBIfam" id="TIGR03099">
    <property type="entry name" value="dCO2ase_PEP1"/>
    <property type="match status" value="1"/>
</dbReference>
<dbReference type="PANTHER" id="PTHR43727:SF2">
    <property type="entry name" value="GROUP IV DECARBOXYLASE"/>
    <property type="match status" value="1"/>
</dbReference>
<evidence type="ECO:0000313" key="6">
    <source>
        <dbReference type="Proteomes" id="UP000280726"/>
    </source>
</evidence>
<dbReference type="InterPro" id="IPR009006">
    <property type="entry name" value="Ala_racemase/Decarboxylase_C"/>
</dbReference>
<evidence type="ECO:0000256" key="3">
    <source>
        <dbReference type="PIRSR" id="PIRSR600183-50"/>
    </source>
</evidence>
<organism evidence="5 6">
    <name type="scientific">Georgenia muralis</name>
    <dbReference type="NCBI Taxonomy" id="154117"/>
    <lineage>
        <taxon>Bacteria</taxon>
        <taxon>Bacillati</taxon>
        <taxon>Actinomycetota</taxon>
        <taxon>Actinomycetes</taxon>
        <taxon>Micrococcales</taxon>
        <taxon>Bogoriellaceae</taxon>
        <taxon>Georgenia</taxon>
    </lineage>
</organism>
<dbReference type="Proteomes" id="UP000280726">
    <property type="component" value="Unassembled WGS sequence"/>
</dbReference>
<dbReference type="InterPro" id="IPR000183">
    <property type="entry name" value="Orn/DAP/Arg_de-COase"/>
</dbReference>
<accession>A0A3N4Z0E6</accession>
<dbReference type="EMBL" id="RKRA01000001">
    <property type="protein sequence ID" value="RPF26067.1"/>
    <property type="molecule type" value="Genomic_DNA"/>
</dbReference>
<dbReference type="GO" id="GO:0009089">
    <property type="term" value="P:lysine biosynthetic process via diaminopimelate"/>
    <property type="evidence" value="ECO:0007669"/>
    <property type="project" value="TreeGrafter"/>
</dbReference>
<dbReference type="Gene3D" id="3.20.20.10">
    <property type="entry name" value="Alanine racemase"/>
    <property type="match status" value="1"/>
</dbReference>
<dbReference type="InterPro" id="IPR017530">
    <property type="entry name" value="DCO2ase_PEP1"/>
</dbReference>
<dbReference type="CDD" id="cd06839">
    <property type="entry name" value="PLPDE_III_Btrk_like"/>
    <property type="match status" value="1"/>
</dbReference>
<reference evidence="5 6" key="1">
    <citation type="submission" date="2018-11" db="EMBL/GenBank/DDBJ databases">
        <title>Sequencing the genomes of 1000 actinobacteria strains.</title>
        <authorList>
            <person name="Klenk H.-P."/>
        </authorList>
    </citation>
    <scope>NUCLEOTIDE SEQUENCE [LARGE SCALE GENOMIC DNA]</scope>
    <source>
        <strain evidence="5 6">DSM 14418</strain>
    </source>
</reference>
<comment type="caution">
    <text evidence="5">The sequence shown here is derived from an EMBL/GenBank/DDBJ whole genome shotgun (WGS) entry which is preliminary data.</text>
</comment>